<dbReference type="EMBL" id="WWEN01000002">
    <property type="protein sequence ID" value="MYM54626.1"/>
    <property type="molecule type" value="Genomic_DNA"/>
</dbReference>
<comment type="caution">
    <text evidence="2">The sequence shown here is derived from an EMBL/GenBank/DDBJ whole genome shotgun (WGS) entry which is preliminary data.</text>
</comment>
<reference evidence="2 3" key="1">
    <citation type="submission" date="2020-01" db="EMBL/GenBank/DDBJ databases">
        <authorList>
            <person name="Chen S."/>
        </authorList>
    </citation>
    <scope>NUCLEOTIDE SEQUENCE [LARGE SCALE GENOMIC DNA]</scope>
    <source>
        <strain evidence="2 3">GS-10</strain>
    </source>
</reference>
<feature type="transmembrane region" description="Helical" evidence="1">
    <location>
        <begin position="194"/>
        <end position="211"/>
    </location>
</feature>
<feature type="transmembrane region" description="Helical" evidence="1">
    <location>
        <begin position="162"/>
        <end position="182"/>
    </location>
</feature>
<feature type="transmembrane region" description="Helical" evidence="1">
    <location>
        <begin position="133"/>
        <end position="155"/>
    </location>
</feature>
<keyword evidence="1" id="KW-0472">Membrane</keyword>
<keyword evidence="1" id="KW-1133">Transmembrane helix</keyword>
<name>A0A6L8LI20_9RHOB</name>
<dbReference type="InterPro" id="IPR025495">
    <property type="entry name" value="DUF4386"/>
</dbReference>
<dbReference type="RefSeq" id="WP_160972311.1">
    <property type="nucleotide sequence ID" value="NZ_WWEN01000002.1"/>
</dbReference>
<dbReference type="AlphaFoldDB" id="A0A6L8LI20"/>
<keyword evidence="1" id="KW-0812">Transmembrane</keyword>
<proteinExistence type="predicted"/>
<sequence>MTDELHQTFRTYARPAGAAYLVIILSGITAEMMLRGTLIDWTSAEATARAIANNLGLFRLSFGADMLMAVCDVVLAVLLYRMLRPVDEVLALMAMVFRLMQMAIVTGGTMYLFQADQAVAAGGDILGPLARHAAAYDLGLLFFGVNTLITAHLLCRTGFFPVWLAAALGASGVVYLAGSLTRFMAPEFNAAMEMSYLLPFIAETALCLWLLRGPARKLQLA</sequence>
<evidence type="ECO:0000313" key="2">
    <source>
        <dbReference type="EMBL" id="MYM54626.1"/>
    </source>
</evidence>
<evidence type="ECO:0000256" key="1">
    <source>
        <dbReference type="SAM" id="Phobius"/>
    </source>
</evidence>
<protein>
    <submittedName>
        <fullName evidence="2">DUF4386 family protein</fullName>
    </submittedName>
</protein>
<organism evidence="2 3">
    <name type="scientific">Thalassovita mangrovi</name>
    <dbReference type="NCBI Taxonomy" id="2692236"/>
    <lineage>
        <taxon>Bacteria</taxon>
        <taxon>Pseudomonadati</taxon>
        <taxon>Pseudomonadota</taxon>
        <taxon>Alphaproteobacteria</taxon>
        <taxon>Rhodobacterales</taxon>
        <taxon>Roseobacteraceae</taxon>
        <taxon>Thalassovita</taxon>
    </lineage>
</organism>
<accession>A0A6L8LI20</accession>
<keyword evidence="3" id="KW-1185">Reference proteome</keyword>
<feature type="transmembrane region" description="Helical" evidence="1">
    <location>
        <begin position="90"/>
        <end position="113"/>
    </location>
</feature>
<dbReference type="Pfam" id="PF14329">
    <property type="entry name" value="DUF4386"/>
    <property type="match status" value="1"/>
</dbReference>
<feature type="transmembrane region" description="Helical" evidence="1">
    <location>
        <begin position="62"/>
        <end position="83"/>
    </location>
</feature>
<evidence type="ECO:0000313" key="3">
    <source>
        <dbReference type="Proteomes" id="UP000479043"/>
    </source>
</evidence>
<feature type="transmembrane region" description="Helical" evidence="1">
    <location>
        <begin position="12"/>
        <end position="34"/>
    </location>
</feature>
<gene>
    <name evidence="2" type="ORF">GR167_04870</name>
</gene>
<dbReference type="Proteomes" id="UP000479043">
    <property type="component" value="Unassembled WGS sequence"/>
</dbReference>